<sequence length="414" mass="47625">MSNTEIHDKKLNTIDENATLQTTCSNCQEVLTGSYCSHCGQSSESNIKYFWTVILHLLDDIFSFDSRASRTIWPLLTRPGFLTNEYILGRRVHYVPPLRLYLFISIIFFITLKFFAASENSNIIRITNEERALTQVTEQIAELEQQYEVMLTLGKSTEEIQQVKHKLDTFNNYQQDLSNPDNKVLKAIAIELVSLELRKLESNKPLSDKYQKQYTALTKQIEKVRKGEKVNLLSLGNSSDGTISFEFLSAEQNLKINNFANQLEEKATKAFQTGTGPLLQQTISKLPQLMFVLLPLFAALLKIMYMFSSRFYMEHLTVALHSHSFVFFIILQIEIIDMVQDSLFKNISWLDSILTLISVILLMWIPIYLFIMQKRVYKQGYIVTCIKYTIVGMAYTALISITAMIAFVWGLTSL</sequence>
<keyword evidence="1" id="KW-0175">Coiled coil</keyword>
<gene>
    <name evidence="3" type="ORF">RI845_15650</name>
</gene>
<dbReference type="Pfam" id="PF12412">
    <property type="entry name" value="DUF3667"/>
    <property type="match status" value="1"/>
</dbReference>
<evidence type="ECO:0000256" key="1">
    <source>
        <dbReference type="SAM" id="Coils"/>
    </source>
</evidence>
<protein>
    <submittedName>
        <fullName evidence="3">DUF3667 domain-containing protein</fullName>
    </submittedName>
</protein>
<evidence type="ECO:0000313" key="3">
    <source>
        <dbReference type="EMBL" id="WNC67947.1"/>
    </source>
</evidence>
<name>A0ABY9TGR1_9GAMM</name>
<keyword evidence="4" id="KW-1185">Reference proteome</keyword>
<dbReference type="EMBL" id="CP134146">
    <property type="protein sequence ID" value="WNC67947.1"/>
    <property type="molecule type" value="Genomic_DNA"/>
</dbReference>
<feature type="transmembrane region" description="Helical" evidence="2">
    <location>
        <begin position="289"/>
        <end position="308"/>
    </location>
</feature>
<keyword evidence="2" id="KW-1133">Transmembrane helix</keyword>
<reference evidence="4" key="1">
    <citation type="submission" date="2023-09" db="EMBL/GenBank/DDBJ databases">
        <authorList>
            <person name="Li S."/>
            <person name="Li X."/>
            <person name="Zhang C."/>
            <person name="Zhao Z."/>
        </authorList>
    </citation>
    <scope>NUCLEOTIDE SEQUENCE [LARGE SCALE GENOMIC DNA]</scope>
    <source>
        <strain evidence="4">SQ345</strain>
    </source>
</reference>
<keyword evidence="2" id="KW-0472">Membrane</keyword>
<feature type="transmembrane region" description="Helical" evidence="2">
    <location>
        <begin position="353"/>
        <end position="371"/>
    </location>
</feature>
<proteinExistence type="predicted"/>
<dbReference type="RefSeq" id="WP_348387105.1">
    <property type="nucleotide sequence ID" value="NZ_CP134146.1"/>
</dbReference>
<organism evidence="3 4">
    <name type="scientific">Thalassotalea nanhaiensis</name>
    <dbReference type="NCBI Taxonomy" id="3065648"/>
    <lineage>
        <taxon>Bacteria</taxon>
        <taxon>Pseudomonadati</taxon>
        <taxon>Pseudomonadota</taxon>
        <taxon>Gammaproteobacteria</taxon>
        <taxon>Alteromonadales</taxon>
        <taxon>Colwelliaceae</taxon>
        <taxon>Thalassotalea</taxon>
    </lineage>
</organism>
<feature type="transmembrane region" description="Helical" evidence="2">
    <location>
        <begin position="98"/>
        <end position="116"/>
    </location>
</feature>
<accession>A0ABY9TGR1</accession>
<dbReference type="InterPro" id="IPR022134">
    <property type="entry name" value="DUF3667"/>
</dbReference>
<feature type="coiled-coil region" evidence="1">
    <location>
        <begin position="126"/>
        <end position="153"/>
    </location>
</feature>
<feature type="transmembrane region" description="Helical" evidence="2">
    <location>
        <begin position="315"/>
        <end position="333"/>
    </location>
</feature>
<feature type="transmembrane region" description="Helical" evidence="2">
    <location>
        <begin position="392"/>
        <end position="411"/>
    </location>
</feature>
<keyword evidence="2" id="KW-0812">Transmembrane</keyword>
<dbReference type="Proteomes" id="UP001248581">
    <property type="component" value="Chromosome"/>
</dbReference>
<evidence type="ECO:0000313" key="4">
    <source>
        <dbReference type="Proteomes" id="UP001248581"/>
    </source>
</evidence>
<evidence type="ECO:0000256" key="2">
    <source>
        <dbReference type="SAM" id="Phobius"/>
    </source>
</evidence>